<keyword evidence="1" id="KW-1133">Transmembrane helix</keyword>
<dbReference type="Pfam" id="PF14017">
    <property type="entry name" value="DUF4233"/>
    <property type="match status" value="1"/>
</dbReference>
<sequence>MTDSHAVRFTPPTKDPWRSFRGILSGTLILEVIVVLLALPVVFKLTHGLTLLKALYVLVIAVLLFLGCMVVKRPWALPAFCGLQLLLIAGWFVHPGIGMVGIVFGVVWAYIYYLERDVRKRMEEGRLPGQEPLDPP</sequence>
<evidence type="ECO:0000313" key="2">
    <source>
        <dbReference type="EMBL" id="GAA4391023.1"/>
    </source>
</evidence>
<accession>A0ABP8JHL8</accession>
<evidence type="ECO:0000256" key="1">
    <source>
        <dbReference type="SAM" id="Phobius"/>
    </source>
</evidence>
<feature type="transmembrane region" description="Helical" evidence="1">
    <location>
        <begin position="20"/>
        <end position="42"/>
    </location>
</feature>
<dbReference type="InterPro" id="IPR025327">
    <property type="entry name" value="DUF4233"/>
</dbReference>
<gene>
    <name evidence="2" type="ORF">GCM10023147_19590</name>
</gene>
<dbReference type="Proteomes" id="UP001500635">
    <property type="component" value="Unassembled WGS sequence"/>
</dbReference>
<organism evidence="2 3">
    <name type="scientific">Tsukamurella soli</name>
    <dbReference type="NCBI Taxonomy" id="644556"/>
    <lineage>
        <taxon>Bacteria</taxon>
        <taxon>Bacillati</taxon>
        <taxon>Actinomycetota</taxon>
        <taxon>Actinomycetes</taxon>
        <taxon>Mycobacteriales</taxon>
        <taxon>Tsukamurellaceae</taxon>
        <taxon>Tsukamurella</taxon>
    </lineage>
</organism>
<protein>
    <submittedName>
        <fullName evidence="2">DUF4233 domain-containing protein</fullName>
    </submittedName>
</protein>
<proteinExistence type="predicted"/>
<keyword evidence="1" id="KW-0472">Membrane</keyword>
<keyword evidence="3" id="KW-1185">Reference proteome</keyword>
<evidence type="ECO:0000313" key="3">
    <source>
        <dbReference type="Proteomes" id="UP001500635"/>
    </source>
</evidence>
<feature type="transmembrane region" description="Helical" evidence="1">
    <location>
        <begin position="54"/>
        <end position="72"/>
    </location>
</feature>
<comment type="caution">
    <text evidence="2">The sequence shown here is derived from an EMBL/GenBank/DDBJ whole genome shotgun (WGS) entry which is preliminary data.</text>
</comment>
<keyword evidence="1" id="KW-0812">Transmembrane</keyword>
<reference evidence="3" key="1">
    <citation type="journal article" date="2019" name="Int. J. Syst. Evol. Microbiol.">
        <title>The Global Catalogue of Microorganisms (GCM) 10K type strain sequencing project: providing services to taxonomists for standard genome sequencing and annotation.</title>
        <authorList>
            <consortium name="The Broad Institute Genomics Platform"/>
            <consortium name="The Broad Institute Genome Sequencing Center for Infectious Disease"/>
            <person name="Wu L."/>
            <person name="Ma J."/>
        </authorList>
    </citation>
    <scope>NUCLEOTIDE SEQUENCE [LARGE SCALE GENOMIC DNA]</scope>
    <source>
        <strain evidence="3">JCM 17688</strain>
    </source>
</reference>
<feature type="transmembrane region" description="Helical" evidence="1">
    <location>
        <begin position="92"/>
        <end position="113"/>
    </location>
</feature>
<name>A0ABP8JHL8_9ACTN</name>
<dbReference type="EMBL" id="BAABFR010000024">
    <property type="protein sequence ID" value="GAA4391023.1"/>
    <property type="molecule type" value="Genomic_DNA"/>
</dbReference>
<dbReference type="RefSeq" id="WP_344994445.1">
    <property type="nucleotide sequence ID" value="NZ_BAABFR010000024.1"/>
</dbReference>